<evidence type="ECO:0000313" key="2">
    <source>
        <dbReference type="Proteomes" id="UP001229081"/>
    </source>
</evidence>
<proteinExistence type="predicted"/>
<sequence>MRSRHVAVLVAVAVLIAAAVALVLFAASGSRRALAGAPGLDLTYPAGKLIEDNTSDAIFGASAYRVRGYATDAETADIIGYFDAELAGLGYRTVPATSDPVTRFQNHPPLRQYQNDQFNYRLYLLDIPYKLSRNVIITGYRHALFTELTN</sequence>
<evidence type="ECO:0000313" key="1">
    <source>
        <dbReference type="EMBL" id="MDP7733856.1"/>
    </source>
</evidence>
<protein>
    <submittedName>
        <fullName evidence="1">Uncharacterized protein</fullName>
    </submittedName>
</protein>
<dbReference type="EMBL" id="JAUFSA010000001">
    <property type="protein sequence ID" value="MDP7733856.1"/>
    <property type="molecule type" value="Genomic_DNA"/>
</dbReference>
<dbReference type="AlphaFoldDB" id="A0A4V3AXV7"/>
<dbReference type="Proteomes" id="UP001229081">
    <property type="component" value="Unassembled WGS sequence"/>
</dbReference>
<dbReference type="RefSeq" id="WP_065163517.1">
    <property type="nucleotide sequence ID" value="NZ_JAUFSA010000001.1"/>
</dbReference>
<accession>A0A4V3AXV7</accession>
<organism evidence="1 2">
    <name type="scientific">Mycobacterium paragordonae</name>
    <dbReference type="NCBI Taxonomy" id="1389713"/>
    <lineage>
        <taxon>Bacteria</taxon>
        <taxon>Bacillati</taxon>
        <taxon>Actinomycetota</taxon>
        <taxon>Actinomycetes</taxon>
        <taxon>Mycobacteriales</taxon>
        <taxon>Mycobacteriaceae</taxon>
        <taxon>Mycobacterium</taxon>
    </lineage>
</organism>
<reference evidence="1" key="1">
    <citation type="submission" date="2023-06" db="EMBL/GenBank/DDBJ databases">
        <title>Identification of two novel mycobacterium reveal diversities and complexities of Mycobacterium gordonae clade.</title>
        <authorList>
            <person name="Matsumoto Y."/>
            <person name="Nakamura S."/>
            <person name="Motooka D."/>
            <person name="Fukushima K."/>
        </authorList>
    </citation>
    <scope>NUCLEOTIDE SEQUENCE</scope>
    <source>
        <strain evidence="1">TY812</strain>
    </source>
</reference>
<comment type="caution">
    <text evidence="1">The sequence shown here is derived from an EMBL/GenBank/DDBJ whole genome shotgun (WGS) entry which is preliminary data.</text>
</comment>
<gene>
    <name evidence="1" type="ORF">QXL92_03705</name>
</gene>
<name>A0A4V3AXV7_9MYCO</name>